<keyword evidence="2" id="KW-0812">Transmembrane</keyword>
<protein>
    <submittedName>
        <fullName evidence="3">Uncharacterized protein</fullName>
    </submittedName>
</protein>
<organism evidence="3 4">
    <name type="scientific">Actinomadura harenae</name>
    <dbReference type="NCBI Taxonomy" id="2483351"/>
    <lineage>
        <taxon>Bacteria</taxon>
        <taxon>Bacillati</taxon>
        <taxon>Actinomycetota</taxon>
        <taxon>Actinomycetes</taxon>
        <taxon>Streptosporangiales</taxon>
        <taxon>Thermomonosporaceae</taxon>
        <taxon>Actinomadura</taxon>
    </lineage>
</organism>
<feature type="transmembrane region" description="Helical" evidence="2">
    <location>
        <begin position="72"/>
        <end position="94"/>
    </location>
</feature>
<feature type="transmembrane region" description="Helical" evidence="2">
    <location>
        <begin position="114"/>
        <end position="140"/>
    </location>
</feature>
<feature type="transmembrane region" description="Helical" evidence="2">
    <location>
        <begin position="172"/>
        <end position="198"/>
    </location>
</feature>
<evidence type="ECO:0000256" key="1">
    <source>
        <dbReference type="SAM" id="MobiDB-lite"/>
    </source>
</evidence>
<name>A0A3M2MA91_9ACTN</name>
<sequence length="206" mass="21032">MAETPSGPPAAGGGRPGRGGARRGGRTHPQAWQRSFRCRRAVRPADRPAARYADFVALHDSFEEADVAARKLWLIGLGSAVVTGILAFGSAYVIRTMSGVPVPSFVDRSLSPTAAGTAYAICSAAVTLQLTALVQILLATARRPVRAFLWSGGVLVLLITALPLLVGGPVQATAATALLDLCGGVAVVAVSAAAAAAIGPQPLFEP</sequence>
<dbReference type="Proteomes" id="UP000282674">
    <property type="component" value="Unassembled WGS sequence"/>
</dbReference>
<proteinExistence type="predicted"/>
<dbReference type="AlphaFoldDB" id="A0A3M2MA91"/>
<feature type="region of interest" description="Disordered" evidence="1">
    <location>
        <begin position="1"/>
        <end position="33"/>
    </location>
</feature>
<evidence type="ECO:0000313" key="4">
    <source>
        <dbReference type="Proteomes" id="UP000282674"/>
    </source>
</evidence>
<keyword evidence="2" id="KW-0472">Membrane</keyword>
<evidence type="ECO:0000256" key="2">
    <source>
        <dbReference type="SAM" id="Phobius"/>
    </source>
</evidence>
<accession>A0A3M2MA91</accession>
<dbReference type="OrthoDB" id="3483598at2"/>
<gene>
    <name evidence="3" type="ORF">EBO15_07560</name>
</gene>
<keyword evidence="2" id="KW-1133">Transmembrane helix</keyword>
<comment type="caution">
    <text evidence="3">The sequence shown here is derived from an EMBL/GenBank/DDBJ whole genome shotgun (WGS) entry which is preliminary data.</text>
</comment>
<reference evidence="3 4" key="1">
    <citation type="submission" date="2018-10" db="EMBL/GenBank/DDBJ databases">
        <title>Isolation from soil.</title>
        <authorList>
            <person name="Hu J."/>
        </authorList>
    </citation>
    <scope>NUCLEOTIDE SEQUENCE [LARGE SCALE GENOMIC DNA]</scope>
    <source>
        <strain evidence="3 4">NEAU-Ht49</strain>
    </source>
</reference>
<feature type="compositionally biased region" description="Gly residues" evidence="1">
    <location>
        <begin position="10"/>
        <end position="19"/>
    </location>
</feature>
<evidence type="ECO:0000313" key="3">
    <source>
        <dbReference type="EMBL" id="RMI46401.1"/>
    </source>
</evidence>
<keyword evidence="4" id="KW-1185">Reference proteome</keyword>
<dbReference type="RefSeq" id="WP_122193583.1">
    <property type="nucleotide sequence ID" value="NZ_JBHSKC010000005.1"/>
</dbReference>
<feature type="transmembrane region" description="Helical" evidence="2">
    <location>
        <begin position="147"/>
        <end position="166"/>
    </location>
</feature>
<dbReference type="EMBL" id="RFFG01000009">
    <property type="protein sequence ID" value="RMI46401.1"/>
    <property type="molecule type" value="Genomic_DNA"/>
</dbReference>